<dbReference type="Proteomes" id="UP001163046">
    <property type="component" value="Unassembled WGS sequence"/>
</dbReference>
<dbReference type="EMBL" id="MU827818">
    <property type="protein sequence ID" value="KAJ7323096.1"/>
    <property type="molecule type" value="Genomic_DNA"/>
</dbReference>
<accession>A0A9W9YBI9</accession>
<dbReference type="OrthoDB" id="6014392at2759"/>
<feature type="compositionally biased region" description="Polar residues" evidence="1">
    <location>
        <begin position="8"/>
        <end position="35"/>
    </location>
</feature>
<name>A0A9W9YBI9_9CNID</name>
<dbReference type="AlphaFoldDB" id="A0A9W9YBI9"/>
<comment type="caution">
    <text evidence="2">The sequence shown here is derived from an EMBL/GenBank/DDBJ whole genome shotgun (WGS) entry which is preliminary data.</text>
</comment>
<evidence type="ECO:0000313" key="2">
    <source>
        <dbReference type="EMBL" id="KAJ7323096.1"/>
    </source>
</evidence>
<reference evidence="2" key="1">
    <citation type="submission" date="2023-01" db="EMBL/GenBank/DDBJ databases">
        <title>Genome assembly of the deep-sea coral Lophelia pertusa.</title>
        <authorList>
            <person name="Herrera S."/>
            <person name="Cordes E."/>
        </authorList>
    </citation>
    <scope>NUCLEOTIDE SEQUENCE</scope>
    <source>
        <strain evidence="2">USNM1676648</strain>
        <tissue evidence="2">Polyp</tissue>
    </source>
</reference>
<evidence type="ECO:0000256" key="1">
    <source>
        <dbReference type="SAM" id="MobiDB-lite"/>
    </source>
</evidence>
<keyword evidence="3" id="KW-1185">Reference proteome</keyword>
<proteinExistence type="predicted"/>
<gene>
    <name evidence="2" type="ORF">OS493_032667</name>
</gene>
<protein>
    <submittedName>
        <fullName evidence="2">Uncharacterized protein</fullName>
    </submittedName>
</protein>
<organism evidence="2 3">
    <name type="scientific">Desmophyllum pertusum</name>
    <dbReference type="NCBI Taxonomy" id="174260"/>
    <lineage>
        <taxon>Eukaryota</taxon>
        <taxon>Metazoa</taxon>
        <taxon>Cnidaria</taxon>
        <taxon>Anthozoa</taxon>
        <taxon>Hexacorallia</taxon>
        <taxon>Scleractinia</taxon>
        <taxon>Caryophylliina</taxon>
        <taxon>Caryophylliidae</taxon>
        <taxon>Desmophyllum</taxon>
    </lineage>
</organism>
<evidence type="ECO:0000313" key="3">
    <source>
        <dbReference type="Proteomes" id="UP001163046"/>
    </source>
</evidence>
<sequence>MGYRQPVCFSTNPSQTRPTHYYTTSPAPSQTISPSHKLTMSALSPSALDLTHNGSTHPILKSHSPAELSLTANLIPQPAGDSSPDSLHTLTAECGNISTDMSHAGPIFQSTQQPDAAQVSTDLIFEAWATELVNDSDKEFILSGVREGSSATYMYVTNKANSMKFLYIRLRSDKLGDSEIYSLRNCNTPNGSTDLEHNREQEEKQFSTLIEAGFCLLQLGIPKRFSVVSRDLPMYASVHDGNNLWIADMPVDPSEYSCVAIKETNMEFIFNHRILLCSVAISQSR</sequence>
<feature type="region of interest" description="Disordered" evidence="1">
    <location>
        <begin position="1"/>
        <end position="35"/>
    </location>
</feature>